<reference evidence="4 5" key="1">
    <citation type="submission" date="2023-07" db="EMBL/GenBank/DDBJ databases">
        <title>Genomic Encyclopedia of Type Strains, Phase IV (KMG-IV): sequencing the most valuable type-strain genomes for metagenomic binning, comparative biology and taxonomic classification.</title>
        <authorList>
            <person name="Goeker M."/>
        </authorList>
    </citation>
    <scope>NUCLEOTIDE SEQUENCE [LARGE SCALE GENOMIC DNA]</scope>
    <source>
        <strain evidence="4 5">DSM 18695</strain>
    </source>
</reference>
<dbReference type="InterPro" id="IPR029069">
    <property type="entry name" value="HotDog_dom_sf"/>
</dbReference>
<dbReference type="GO" id="GO:0016787">
    <property type="term" value="F:hydrolase activity"/>
    <property type="evidence" value="ECO:0007669"/>
    <property type="project" value="UniProtKB-KW"/>
</dbReference>
<feature type="domain" description="Thioesterase" evidence="3">
    <location>
        <begin position="27"/>
        <end position="111"/>
    </location>
</feature>
<dbReference type="CDD" id="cd00586">
    <property type="entry name" value="4HBT"/>
    <property type="match status" value="1"/>
</dbReference>
<evidence type="ECO:0000256" key="2">
    <source>
        <dbReference type="ARBA" id="ARBA00022801"/>
    </source>
</evidence>
<dbReference type="InterPro" id="IPR050563">
    <property type="entry name" value="4-hydroxybenzoyl-CoA_TE"/>
</dbReference>
<dbReference type="Proteomes" id="UP001228905">
    <property type="component" value="Unassembled WGS sequence"/>
</dbReference>
<evidence type="ECO:0000256" key="1">
    <source>
        <dbReference type="ARBA" id="ARBA00005953"/>
    </source>
</evidence>
<comment type="similarity">
    <text evidence="1">Belongs to the 4-hydroxybenzoyl-CoA thioesterase family.</text>
</comment>
<organism evidence="4 5">
    <name type="scientific">Caulobacter ginsengisoli</name>
    <dbReference type="NCBI Taxonomy" id="400775"/>
    <lineage>
        <taxon>Bacteria</taxon>
        <taxon>Pseudomonadati</taxon>
        <taxon>Pseudomonadota</taxon>
        <taxon>Alphaproteobacteria</taxon>
        <taxon>Caulobacterales</taxon>
        <taxon>Caulobacteraceae</taxon>
        <taxon>Caulobacter</taxon>
    </lineage>
</organism>
<dbReference type="NCBIfam" id="TIGR00051">
    <property type="entry name" value="YbgC/FadM family acyl-CoA thioesterase"/>
    <property type="match status" value="1"/>
</dbReference>
<protein>
    <submittedName>
        <fullName evidence="4">Acyl-CoA thioester hydrolase</fullName>
        <ecNumber evidence="4">3.1.2.-</ecNumber>
    </submittedName>
</protein>
<name>A0ABU0J081_9CAUL</name>
<comment type="caution">
    <text evidence="4">The sequence shown here is derived from an EMBL/GenBank/DDBJ whole genome shotgun (WGS) entry which is preliminary data.</text>
</comment>
<dbReference type="InterPro" id="IPR006683">
    <property type="entry name" value="Thioestr_dom"/>
</dbReference>
<proteinExistence type="inferred from homology"/>
<dbReference type="SUPFAM" id="SSF54637">
    <property type="entry name" value="Thioesterase/thiol ester dehydrase-isomerase"/>
    <property type="match status" value="1"/>
</dbReference>
<accession>A0ABU0J081</accession>
<evidence type="ECO:0000313" key="4">
    <source>
        <dbReference type="EMBL" id="MDQ0466622.1"/>
    </source>
</evidence>
<evidence type="ECO:0000259" key="3">
    <source>
        <dbReference type="Pfam" id="PF03061"/>
    </source>
</evidence>
<dbReference type="RefSeq" id="WP_307352754.1">
    <property type="nucleotide sequence ID" value="NZ_JAUSVS010000013.1"/>
</dbReference>
<dbReference type="Gene3D" id="3.10.129.10">
    <property type="entry name" value="Hotdog Thioesterase"/>
    <property type="match status" value="1"/>
</dbReference>
<gene>
    <name evidence="4" type="ORF">QO010_004418</name>
</gene>
<sequence length="148" mass="16736">MADERSTLADFAFTEPLRVRWGECDMQGIVFNPHYLAYADVAMTEYLRWAGFPYPEALLPYGADIFAVSSKVDFRSPAKFDDLLTIGVRVRRIGNTSMVFRIAIFRGEDLLSEIETTYVCATPDERKPVPVPQPFRDVVARNEAIPPA</sequence>
<keyword evidence="2 4" id="KW-0378">Hydrolase</keyword>
<dbReference type="Pfam" id="PF03061">
    <property type="entry name" value="4HBT"/>
    <property type="match status" value="1"/>
</dbReference>
<keyword evidence="5" id="KW-1185">Reference proteome</keyword>
<dbReference type="EMBL" id="JAUSVS010000013">
    <property type="protein sequence ID" value="MDQ0466622.1"/>
    <property type="molecule type" value="Genomic_DNA"/>
</dbReference>
<evidence type="ECO:0000313" key="5">
    <source>
        <dbReference type="Proteomes" id="UP001228905"/>
    </source>
</evidence>
<dbReference type="PANTHER" id="PTHR31793">
    <property type="entry name" value="4-HYDROXYBENZOYL-COA THIOESTERASE FAMILY MEMBER"/>
    <property type="match status" value="1"/>
</dbReference>
<dbReference type="InterPro" id="IPR006684">
    <property type="entry name" value="YbgC/YbaW"/>
</dbReference>
<dbReference type="PIRSF" id="PIRSF003230">
    <property type="entry name" value="YbgC"/>
    <property type="match status" value="1"/>
</dbReference>
<dbReference type="EC" id="3.1.2.-" evidence="4"/>
<dbReference type="PANTHER" id="PTHR31793:SF27">
    <property type="entry name" value="NOVEL THIOESTERASE SUPERFAMILY DOMAIN AND SAPOSIN A-TYPE DOMAIN CONTAINING PROTEIN (0610012H03RIK)"/>
    <property type="match status" value="1"/>
</dbReference>